<gene>
    <name evidence="1" type="ORF">METZ01_LOCUS283353</name>
</gene>
<dbReference type="AlphaFoldDB" id="A0A382L1M9"/>
<feature type="non-terminal residue" evidence="1">
    <location>
        <position position="99"/>
    </location>
</feature>
<name>A0A382L1M9_9ZZZZ</name>
<protein>
    <submittedName>
        <fullName evidence="1">Uncharacterized protein</fullName>
    </submittedName>
</protein>
<reference evidence="1" key="1">
    <citation type="submission" date="2018-05" db="EMBL/GenBank/DDBJ databases">
        <authorList>
            <person name="Lanie J.A."/>
            <person name="Ng W.-L."/>
            <person name="Kazmierczak K.M."/>
            <person name="Andrzejewski T.M."/>
            <person name="Davidsen T.M."/>
            <person name="Wayne K.J."/>
            <person name="Tettelin H."/>
            <person name="Glass J.I."/>
            <person name="Rusch D."/>
            <person name="Podicherti R."/>
            <person name="Tsui H.-C.T."/>
            <person name="Winkler M.E."/>
        </authorList>
    </citation>
    <scope>NUCLEOTIDE SEQUENCE</scope>
</reference>
<sequence>MLSHLKRRFGVFAALAVLAALTPALSTSVASAAPATTATAAGDTTTLSACPTNASIAAAGFTDTTSTDVDCIKYYGITSGTTATTYDPTGSVTRGQMAL</sequence>
<organism evidence="1">
    <name type="scientific">marine metagenome</name>
    <dbReference type="NCBI Taxonomy" id="408172"/>
    <lineage>
        <taxon>unclassified sequences</taxon>
        <taxon>metagenomes</taxon>
        <taxon>ecological metagenomes</taxon>
    </lineage>
</organism>
<proteinExistence type="predicted"/>
<evidence type="ECO:0000313" key="1">
    <source>
        <dbReference type="EMBL" id="SVC30499.1"/>
    </source>
</evidence>
<dbReference type="EMBL" id="UINC01084139">
    <property type="protein sequence ID" value="SVC30499.1"/>
    <property type="molecule type" value="Genomic_DNA"/>
</dbReference>
<accession>A0A382L1M9</accession>